<dbReference type="EMBL" id="OX460343">
    <property type="protein sequence ID" value="CAI9181307.1"/>
    <property type="molecule type" value="Genomic_DNA"/>
</dbReference>
<proteinExistence type="predicted"/>
<feature type="compositionally biased region" description="Low complexity" evidence="1">
    <location>
        <begin position="17"/>
        <end position="29"/>
    </location>
</feature>
<organism evidence="2 3">
    <name type="scientific">Rangifer tarandus platyrhynchus</name>
    <name type="common">Svalbard reindeer</name>
    <dbReference type="NCBI Taxonomy" id="3082113"/>
    <lineage>
        <taxon>Eukaryota</taxon>
        <taxon>Metazoa</taxon>
        <taxon>Chordata</taxon>
        <taxon>Craniata</taxon>
        <taxon>Vertebrata</taxon>
        <taxon>Euteleostomi</taxon>
        <taxon>Mammalia</taxon>
        <taxon>Eutheria</taxon>
        <taxon>Laurasiatheria</taxon>
        <taxon>Artiodactyla</taxon>
        <taxon>Ruminantia</taxon>
        <taxon>Pecora</taxon>
        <taxon>Cervidae</taxon>
        <taxon>Odocoileinae</taxon>
        <taxon>Rangifer</taxon>
    </lineage>
</organism>
<evidence type="ECO:0000313" key="2">
    <source>
        <dbReference type="EMBL" id="CAI9181307.1"/>
    </source>
</evidence>
<reference evidence="2" key="1">
    <citation type="submission" date="2023-04" db="EMBL/GenBank/DDBJ databases">
        <authorList>
            <consortium name="ELIXIR-Norway"/>
        </authorList>
    </citation>
    <scope>NUCLEOTIDE SEQUENCE [LARGE SCALE GENOMIC DNA]</scope>
</reference>
<accession>A0ABN9A4T8</accession>
<dbReference type="Proteomes" id="UP001176941">
    <property type="component" value="Chromosome X"/>
</dbReference>
<gene>
    <name evidence="2" type="ORF">MRATA1EN1_LOCUS30269</name>
</gene>
<evidence type="ECO:0000256" key="1">
    <source>
        <dbReference type="SAM" id="MobiDB-lite"/>
    </source>
</evidence>
<keyword evidence="3" id="KW-1185">Reference proteome</keyword>
<feature type="region of interest" description="Disordered" evidence="1">
    <location>
        <begin position="1"/>
        <end position="32"/>
    </location>
</feature>
<name>A0ABN9A4T8_RANTA</name>
<sequence length="108" mass="12159">MVKNLPANAGDPGLISGSGRSNEEGNGNSLPCSYLENPHGHWSLVGYSPWGRKDLDTNVYLFSTRGKLPKILKDNKKMRPQSKHYFNYRLKYSASDEANIILYQSLKI</sequence>
<protein>
    <submittedName>
        <fullName evidence="2">Uncharacterized protein</fullName>
    </submittedName>
</protein>
<evidence type="ECO:0000313" key="3">
    <source>
        <dbReference type="Proteomes" id="UP001176941"/>
    </source>
</evidence>